<sequence length="206" mass="23496">MNLGGLKSFEPLQSKCSLKEGTLKKTRRINQKSWLNSLNQNILISLSLTVTRFSTNLILKLIMKYPGSIVQPSVMTILMSGIFDMTLRRRFKSGTRVLRSLTSHQQDGIQSKNTCQKSLHQIRMMRRKLLKIANLLLTTLLVVIFVPTSMTSPSDLSRQISALDATPKDIGDKQQAYALQLEIKVISIVFHYIEFEKNEHLDTIYI</sequence>
<gene>
    <name evidence="2" type="ORF">MCOR_47102</name>
</gene>
<organism evidence="2 3">
    <name type="scientific">Mytilus coruscus</name>
    <name type="common">Sea mussel</name>
    <dbReference type="NCBI Taxonomy" id="42192"/>
    <lineage>
        <taxon>Eukaryota</taxon>
        <taxon>Metazoa</taxon>
        <taxon>Spiralia</taxon>
        <taxon>Lophotrochozoa</taxon>
        <taxon>Mollusca</taxon>
        <taxon>Bivalvia</taxon>
        <taxon>Autobranchia</taxon>
        <taxon>Pteriomorphia</taxon>
        <taxon>Mytilida</taxon>
        <taxon>Mytiloidea</taxon>
        <taxon>Mytilidae</taxon>
        <taxon>Mytilinae</taxon>
        <taxon>Mytilus</taxon>
    </lineage>
</organism>
<dbReference type="Proteomes" id="UP000507470">
    <property type="component" value="Unassembled WGS sequence"/>
</dbReference>
<reference evidence="2 3" key="1">
    <citation type="submission" date="2020-06" db="EMBL/GenBank/DDBJ databases">
        <authorList>
            <person name="Li R."/>
            <person name="Bekaert M."/>
        </authorList>
    </citation>
    <scope>NUCLEOTIDE SEQUENCE [LARGE SCALE GENOMIC DNA]</scope>
    <source>
        <strain evidence="3">wild</strain>
    </source>
</reference>
<evidence type="ECO:0000313" key="3">
    <source>
        <dbReference type="Proteomes" id="UP000507470"/>
    </source>
</evidence>
<accession>A0A6J8E0G3</accession>
<evidence type="ECO:0000313" key="2">
    <source>
        <dbReference type="EMBL" id="CAC5414269.1"/>
    </source>
</evidence>
<evidence type="ECO:0000256" key="1">
    <source>
        <dbReference type="SAM" id="Phobius"/>
    </source>
</evidence>
<dbReference type="EMBL" id="CACVKT020008338">
    <property type="protein sequence ID" value="CAC5414269.1"/>
    <property type="molecule type" value="Genomic_DNA"/>
</dbReference>
<keyword evidence="1" id="KW-0812">Transmembrane</keyword>
<keyword evidence="3" id="KW-1185">Reference proteome</keyword>
<proteinExistence type="predicted"/>
<dbReference type="AlphaFoldDB" id="A0A6J8E0G3"/>
<feature type="transmembrane region" description="Helical" evidence="1">
    <location>
        <begin position="132"/>
        <end position="150"/>
    </location>
</feature>
<feature type="transmembrane region" description="Helical" evidence="1">
    <location>
        <begin position="69"/>
        <end position="87"/>
    </location>
</feature>
<keyword evidence="1" id="KW-1133">Transmembrane helix</keyword>
<keyword evidence="1" id="KW-0472">Membrane</keyword>
<name>A0A6J8E0G3_MYTCO</name>
<protein>
    <submittedName>
        <fullName evidence="2">Uncharacterized protein</fullName>
    </submittedName>
</protein>